<evidence type="ECO:0000256" key="1">
    <source>
        <dbReference type="SAM" id="MobiDB-lite"/>
    </source>
</evidence>
<feature type="compositionally biased region" description="Polar residues" evidence="1">
    <location>
        <begin position="643"/>
        <end position="658"/>
    </location>
</feature>
<proteinExistence type="predicted"/>
<evidence type="ECO:0000313" key="2">
    <source>
        <dbReference type="EMBL" id="KAK7863747.1"/>
    </source>
</evidence>
<protein>
    <recommendedName>
        <fullName evidence="4">NFX1-type zinc finger-containing protein 1</fullName>
    </recommendedName>
</protein>
<dbReference type="AlphaFoldDB" id="A0AAN9VMH5"/>
<reference evidence="2 3" key="1">
    <citation type="submission" date="2024-03" db="EMBL/GenBank/DDBJ databases">
        <title>The genome assembly and annotation of the cricket Gryllus longicercus Weissman &amp; Gray.</title>
        <authorList>
            <person name="Szrajer S."/>
            <person name="Gray D."/>
            <person name="Ylla G."/>
        </authorList>
    </citation>
    <scope>NUCLEOTIDE SEQUENCE [LARGE SCALE GENOMIC DNA]</scope>
    <source>
        <strain evidence="2">DAG 2021-001</strain>
        <tissue evidence="2">Whole body minus gut</tissue>
    </source>
</reference>
<feature type="compositionally biased region" description="Polar residues" evidence="1">
    <location>
        <begin position="1"/>
        <end position="14"/>
    </location>
</feature>
<feature type="region of interest" description="Disordered" evidence="1">
    <location>
        <begin position="643"/>
        <end position="678"/>
    </location>
</feature>
<feature type="region of interest" description="Disordered" evidence="1">
    <location>
        <begin position="1"/>
        <end position="32"/>
    </location>
</feature>
<dbReference type="EMBL" id="JAZDUA010000222">
    <property type="protein sequence ID" value="KAK7863747.1"/>
    <property type="molecule type" value="Genomic_DNA"/>
</dbReference>
<dbReference type="InterPro" id="IPR027417">
    <property type="entry name" value="P-loop_NTPase"/>
</dbReference>
<evidence type="ECO:0000313" key="3">
    <source>
        <dbReference type="Proteomes" id="UP001378592"/>
    </source>
</evidence>
<sequence>MGNNNTKTGQSSSGARIPEASRNQEDSVPNSRTRVVFVHNSSAQYDNGLQFAASRVNNLPQNNFSAHEHFQHMSENRNSNSVYPRVPPPPYEPSNTQPFFCNNPPGNPSQINREPLFRVPETHPNPTAPETRPNPTKVPSQLLEMPNKVSELPERPKVLIDTSELLELSNKDPSNIVRSLQEKKVLFENTMLQSSLSQSVLEVLMKIVRKICFADTYSEKIELLKIVCSDKFLNALGIYILSVPTHQKDCAKEDVLFLEGNVLPFFETILRLIPSLICHKLRDLLIQTNLALNGLQQYHNIKIDETTRMKLKKLEKELKHHLNPDSPDSSEEGKAQPASAQESSAEEDTSKGGPGHSVQAQAKHLEFLSRNIFPSVINKLHDRAHRVQGMSKNIYFVDYIKSSEEEAIEGEFLLAVAKYLLKQKYKADDILLLTTSDEDLKNILEIKSKYESLQDLQVGLISRCNKFDAIIILISCPVSKTDVQNIYCERQLCQALLGAKNGVFMMGNLSLLENLSPFWKEMKKLLQQQEAVSTKLPLLCELHQIVINVSEANDLKKLKNGACLKRCEKKLKCGHLCKRLCHFEDREHKYYKCHEPCSRKPKKCLMNHKCTKRCHEPCGLCTVILEGNNKTSLCHELFTQQGKGENSKTQTPTDQLKSNQKKLLPCGHSDPRKEKSGPQLDLWSTELAFLCQVPCSAALECGHTCTGTCGSCRQGRVHLPCKNQSKITLACGHRFVSICNGNVQQCEQKCFYECPHAMCKERCGIPCTPCKEMCTIGCEHSKCNKKCFELCDRRPCFEPCKKLLVCGHKCVGICGEPCPPGPEYCRVCNAQKMKKKDGTGEARFVLLSNCNHVVRSNDLDRKAFSKVQRLESLACPLCGYNITKTTRYLNYAKELHRHLIVIRHVQRKYQENITTEFWKIAKEIRSMSLPKEIENHTKIEEIKKQFQVVQETKIAEQKPMILLMFLRNLLYPIVDGCSGLASPHHLDWLLILLLERFEMGLCSQVLRELYKEIIEYQKLKGKVYQKHVLELHKTIAFFTYLEKNTWMKCAKGHLTTYHSLLIECGSCQETKGLNVNEHKVI</sequence>
<dbReference type="Gene3D" id="3.40.50.300">
    <property type="entry name" value="P-loop containing nucleotide triphosphate hydrolases"/>
    <property type="match status" value="1"/>
</dbReference>
<organism evidence="2 3">
    <name type="scientific">Gryllus longicercus</name>
    <dbReference type="NCBI Taxonomy" id="2509291"/>
    <lineage>
        <taxon>Eukaryota</taxon>
        <taxon>Metazoa</taxon>
        <taxon>Ecdysozoa</taxon>
        <taxon>Arthropoda</taxon>
        <taxon>Hexapoda</taxon>
        <taxon>Insecta</taxon>
        <taxon>Pterygota</taxon>
        <taxon>Neoptera</taxon>
        <taxon>Polyneoptera</taxon>
        <taxon>Orthoptera</taxon>
        <taxon>Ensifera</taxon>
        <taxon>Gryllidea</taxon>
        <taxon>Grylloidea</taxon>
        <taxon>Gryllidae</taxon>
        <taxon>Gryllinae</taxon>
        <taxon>Gryllus</taxon>
    </lineage>
</organism>
<keyword evidence="3" id="KW-1185">Reference proteome</keyword>
<accession>A0AAN9VMH5</accession>
<evidence type="ECO:0008006" key="4">
    <source>
        <dbReference type="Google" id="ProtNLM"/>
    </source>
</evidence>
<gene>
    <name evidence="2" type="ORF">R5R35_011150</name>
</gene>
<name>A0AAN9VMH5_9ORTH</name>
<dbReference type="Proteomes" id="UP001378592">
    <property type="component" value="Unassembled WGS sequence"/>
</dbReference>
<feature type="region of interest" description="Disordered" evidence="1">
    <location>
        <begin position="318"/>
        <end position="357"/>
    </location>
</feature>
<comment type="caution">
    <text evidence="2">The sequence shown here is derived from an EMBL/GenBank/DDBJ whole genome shotgun (WGS) entry which is preliminary data.</text>
</comment>